<evidence type="ECO:0000256" key="7">
    <source>
        <dbReference type="PROSITE-ProRule" id="PRU10141"/>
    </source>
</evidence>
<organism evidence="10 11">
    <name type="scientific">Fragilariopsis cylindrus CCMP1102</name>
    <dbReference type="NCBI Taxonomy" id="635003"/>
    <lineage>
        <taxon>Eukaryota</taxon>
        <taxon>Sar</taxon>
        <taxon>Stramenopiles</taxon>
        <taxon>Ochrophyta</taxon>
        <taxon>Bacillariophyta</taxon>
        <taxon>Bacillariophyceae</taxon>
        <taxon>Bacillariophycidae</taxon>
        <taxon>Bacillariales</taxon>
        <taxon>Bacillariaceae</taxon>
        <taxon>Fragilariopsis</taxon>
    </lineage>
</organism>
<dbReference type="GO" id="GO:0005634">
    <property type="term" value="C:nucleus"/>
    <property type="evidence" value="ECO:0007669"/>
    <property type="project" value="TreeGrafter"/>
</dbReference>
<keyword evidence="11" id="KW-1185">Reference proteome</keyword>
<dbReference type="EMBL" id="KV784354">
    <property type="protein sequence ID" value="OEU21324.1"/>
    <property type="molecule type" value="Genomic_DNA"/>
</dbReference>
<dbReference type="InterPro" id="IPR011009">
    <property type="entry name" value="Kinase-like_dom_sf"/>
</dbReference>
<dbReference type="InterPro" id="IPR000719">
    <property type="entry name" value="Prot_kinase_dom"/>
</dbReference>
<dbReference type="KEGG" id="fcy:FRACYDRAFT_160166"/>
<reference evidence="10 11" key="1">
    <citation type="submission" date="2016-09" db="EMBL/GenBank/DDBJ databases">
        <title>Extensive genetic diversity and differential bi-allelic expression allows diatom success in the polar Southern Ocean.</title>
        <authorList>
            <consortium name="DOE Joint Genome Institute"/>
            <person name="Mock T."/>
            <person name="Otillar R.P."/>
            <person name="Strauss J."/>
            <person name="Dupont C."/>
            <person name="Frickenhaus S."/>
            <person name="Maumus F."/>
            <person name="Mcmullan M."/>
            <person name="Sanges R."/>
            <person name="Schmutz J."/>
            <person name="Toseland A."/>
            <person name="Valas R."/>
            <person name="Veluchamy A."/>
            <person name="Ward B.J."/>
            <person name="Allen A."/>
            <person name="Barry K."/>
            <person name="Falciatore A."/>
            <person name="Ferrante M."/>
            <person name="Fortunato A.E."/>
            <person name="Gloeckner G."/>
            <person name="Gruber A."/>
            <person name="Hipkin R."/>
            <person name="Janech M."/>
            <person name="Kroth P."/>
            <person name="Leese F."/>
            <person name="Lindquist E."/>
            <person name="Lyon B.R."/>
            <person name="Martin J."/>
            <person name="Mayer C."/>
            <person name="Parker M."/>
            <person name="Quesneville H."/>
            <person name="Raymond J."/>
            <person name="Uhlig C."/>
            <person name="Valentin K.U."/>
            <person name="Worden A.Z."/>
            <person name="Armbrust E.V."/>
            <person name="Bowler C."/>
            <person name="Green B."/>
            <person name="Moulton V."/>
            <person name="Van Oosterhout C."/>
            <person name="Grigoriev I."/>
        </authorList>
    </citation>
    <scope>NUCLEOTIDE SEQUENCE [LARGE SCALE GENOMIC DNA]</scope>
    <source>
        <strain evidence="10 11">CCMP1102</strain>
    </source>
</reference>
<dbReference type="PROSITE" id="PS50011">
    <property type="entry name" value="PROTEIN_KINASE_DOM"/>
    <property type="match status" value="1"/>
</dbReference>
<dbReference type="PROSITE" id="PS00108">
    <property type="entry name" value="PROTEIN_KINASE_ST"/>
    <property type="match status" value="1"/>
</dbReference>
<dbReference type="GO" id="GO:0005737">
    <property type="term" value="C:cytoplasm"/>
    <property type="evidence" value="ECO:0007669"/>
    <property type="project" value="TreeGrafter"/>
</dbReference>
<name>A0A1E7FT83_9STRA</name>
<dbReference type="GO" id="GO:0005524">
    <property type="term" value="F:ATP binding"/>
    <property type="evidence" value="ECO:0007669"/>
    <property type="project" value="UniProtKB-UniRule"/>
</dbReference>
<comment type="similarity">
    <text evidence="6">Belongs to the protein kinase superfamily. Ser/Thr protein kinase family. GCN2 subfamily.</text>
</comment>
<protein>
    <submittedName>
        <fullName evidence="10">Kinase-like protein</fullName>
    </submittedName>
</protein>
<dbReference type="InParanoid" id="A0A1E7FT83"/>
<evidence type="ECO:0000313" key="11">
    <source>
        <dbReference type="Proteomes" id="UP000095751"/>
    </source>
</evidence>
<dbReference type="Gene3D" id="1.10.510.10">
    <property type="entry name" value="Transferase(Phosphotransferase) domain 1"/>
    <property type="match status" value="1"/>
</dbReference>
<dbReference type="AlphaFoldDB" id="A0A1E7FT83"/>
<evidence type="ECO:0000256" key="4">
    <source>
        <dbReference type="ARBA" id="ARBA00022840"/>
    </source>
</evidence>
<keyword evidence="8" id="KW-0723">Serine/threonine-protein kinase</keyword>
<dbReference type="Pfam" id="PF00069">
    <property type="entry name" value="Pkinase"/>
    <property type="match status" value="1"/>
</dbReference>
<keyword evidence="4 7" id="KW-0067">ATP-binding</keyword>
<keyword evidence="3 10" id="KW-0418">Kinase</keyword>
<evidence type="ECO:0000256" key="3">
    <source>
        <dbReference type="ARBA" id="ARBA00022777"/>
    </source>
</evidence>
<dbReference type="GO" id="GO:0004713">
    <property type="term" value="F:protein tyrosine kinase activity"/>
    <property type="evidence" value="ECO:0007669"/>
    <property type="project" value="TreeGrafter"/>
</dbReference>
<dbReference type="InterPro" id="IPR050339">
    <property type="entry name" value="CC_SR_Kinase"/>
</dbReference>
<evidence type="ECO:0000256" key="6">
    <source>
        <dbReference type="ARBA" id="ARBA00037982"/>
    </source>
</evidence>
<dbReference type="GO" id="GO:0017148">
    <property type="term" value="P:negative regulation of translation"/>
    <property type="evidence" value="ECO:0007669"/>
    <property type="project" value="UniProtKB-KW"/>
</dbReference>
<dbReference type="SMART" id="SM00220">
    <property type="entry name" value="S_TKc"/>
    <property type="match status" value="1"/>
</dbReference>
<dbReference type="SUPFAM" id="SSF56112">
    <property type="entry name" value="Protein kinase-like (PK-like)"/>
    <property type="match status" value="1"/>
</dbReference>
<gene>
    <name evidence="10" type="ORF">FRACYDRAFT_160166</name>
</gene>
<dbReference type="InterPro" id="IPR008271">
    <property type="entry name" value="Ser/Thr_kinase_AS"/>
</dbReference>
<accession>A0A1E7FT83</accession>
<evidence type="ECO:0000256" key="1">
    <source>
        <dbReference type="ARBA" id="ARBA00022679"/>
    </source>
</evidence>
<sequence>RFYSDFDVIAELGSGSFGNVYQALSRLDGCMYAIKVAHRAARGESDKDRMLKEVYALAALSDQADTATFHIVRYHQAWMEEQRLYIQTELCTTTLQAEIEQVAPMQLPLSTRYKCMREILLALEFIHRNGMVHLDIKPENIFLKNDQFKLGDFGLVSKVSSHDVEEGDSRYMSKELLSGDHADLTKSDIFSLGITMYELCLGRSKALPSNGPEWQSLRSGRIIPPLNTPDDLLQIIKSMMNPTYQERPCASGLLKFPEL</sequence>
<dbReference type="PANTHER" id="PTHR11042:SF185">
    <property type="entry name" value="WEE1-LIKE PROTEIN KINASE"/>
    <property type="match status" value="1"/>
</dbReference>
<dbReference type="GO" id="GO:0004674">
    <property type="term" value="F:protein serine/threonine kinase activity"/>
    <property type="evidence" value="ECO:0007669"/>
    <property type="project" value="UniProtKB-KW"/>
</dbReference>
<dbReference type="Proteomes" id="UP000095751">
    <property type="component" value="Unassembled WGS sequence"/>
</dbReference>
<evidence type="ECO:0000313" key="10">
    <source>
        <dbReference type="EMBL" id="OEU21324.1"/>
    </source>
</evidence>
<feature type="non-terminal residue" evidence="10">
    <location>
        <position position="1"/>
    </location>
</feature>
<dbReference type="Gene3D" id="3.30.200.20">
    <property type="entry name" value="Phosphorylase Kinase, domain 1"/>
    <property type="match status" value="1"/>
</dbReference>
<feature type="domain" description="Protein kinase" evidence="9">
    <location>
        <begin position="6"/>
        <end position="259"/>
    </location>
</feature>
<dbReference type="OrthoDB" id="5337378at2759"/>
<feature type="binding site" evidence="7">
    <location>
        <position position="35"/>
    </location>
    <ligand>
        <name>ATP</name>
        <dbReference type="ChEBI" id="CHEBI:30616"/>
    </ligand>
</feature>
<keyword evidence="1" id="KW-0808">Transferase</keyword>
<proteinExistence type="inferred from homology"/>
<feature type="non-terminal residue" evidence="10">
    <location>
        <position position="259"/>
    </location>
</feature>
<evidence type="ECO:0000256" key="8">
    <source>
        <dbReference type="RuleBase" id="RU000304"/>
    </source>
</evidence>
<evidence type="ECO:0000256" key="2">
    <source>
        <dbReference type="ARBA" id="ARBA00022741"/>
    </source>
</evidence>
<keyword evidence="5" id="KW-0652">Protein synthesis inhibitor</keyword>
<dbReference type="PROSITE" id="PS00107">
    <property type="entry name" value="PROTEIN_KINASE_ATP"/>
    <property type="match status" value="1"/>
</dbReference>
<dbReference type="PANTHER" id="PTHR11042">
    <property type="entry name" value="EUKARYOTIC TRANSLATION INITIATION FACTOR 2-ALPHA KINASE EIF2-ALPHA KINASE -RELATED"/>
    <property type="match status" value="1"/>
</dbReference>
<evidence type="ECO:0000259" key="9">
    <source>
        <dbReference type="PROSITE" id="PS50011"/>
    </source>
</evidence>
<evidence type="ECO:0000256" key="5">
    <source>
        <dbReference type="ARBA" id="ARBA00023193"/>
    </source>
</evidence>
<dbReference type="InterPro" id="IPR017441">
    <property type="entry name" value="Protein_kinase_ATP_BS"/>
</dbReference>
<keyword evidence="2 7" id="KW-0547">Nucleotide-binding</keyword>